<keyword evidence="5 12" id="KW-0446">Lipid-binding</keyword>
<proteinExistence type="inferred from homology"/>
<keyword evidence="6 12" id="KW-0472">Membrane</keyword>
<organism evidence="14 15">
    <name type="scientific">Alteromonas sediminis</name>
    <dbReference type="NCBI Taxonomy" id="2259342"/>
    <lineage>
        <taxon>Bacteria</taxon>
        <taxon>Pseudomonadati</taxon>
        <taxon>Pseudomonadota</taxon>
        <taxon>Gammaproteobacteria</taxon>
        <taxon>Alteromonadales</taxon>
        <taxon>Alteromonadaceae</taxon>
        <taxon>Alteromonas/Salinimonas group</taxon>
        <taxon>Alteromonas</taxon>
    </lineage>
</organism>
<dbReference type="InterPro" id="IPR002446">
    <property type="entry name" value="Lipocalin_bac"/>
</dbReference>
<evidence type="ECO:0000259" key="13">
    <source>
        <dbReference type="Pfam" id="PF08212"/>
    </source>
</evidence>
<evidence type="ECO:0000313" key="15">
    <source>
        <dbReference type="Proteomes" id="UP000275281"/>
    </source>
</evidence>
<evidence type="ECO:0000256" key="2">
    <source>
        <dbReference type="ARBA" id="ARBA00006889"/>
    </source>
</evidence>
<dbReference type="Gene3D" id="2.40.128.20">
    <property type="match status" value="1"/>
</dbReference>
<dbReference type="InterPro" id="IPR047202">
    <property type="entry name" value="Lipocalin_Blc-like_dom"/>
</dbReference>
<dbReference type="InterPro" id="IPR022271">
    <property type="entry name" value="Lipocalin_ApoD"/>
</dbReference>
<dbReference type="PIRSF" id="PIRSF036893">
    <property type="entry name" value="Lipocalin_ApoD"/>
    <property type="match status" value="1"/>
</dbReference>
<name>A0A3N5YK74_9ALTE</name>
<evidence type="ECO:0000256" key="10">
    <source>
        <dbReference type="ARBA" id="ARBA00057024"/>
    </source>
</evidence>
<gene>
    <name evidence="14" type="ORF">DRW07_15085</name>
</gene>
<evidence type="ECO:0000256" key="4">
    <source>
        <dbReference type="ARBA" id="ARBA00022729"/>
    </source>
</evidence>
<evidence type="ECO:0000256" key="12">
    <source>
        <dbReference type="PIRNR" id="PIRNR036893"/>
    </source>
</evidence>
<evidence type="ECO:0000256" key="3">
    <source>
        <dbReference type="ARBA" id="ARBA00011738"/>
    </source>
</evidence>
<dbReference type="FunFam" id="2.40.128.20:FF:000002">
    <property type="entry name" value="Outer membrane lipoprotein Blc"/>
    <property type="match status" value="1"/>
</dbReference>
<keyword evidence="4 12" id="KW-0732">Signal</keyword>
<evidence type="ECO:0000256" key="9">
    <source>
        <dbReference type="ARBA" id="ARBA00023288"/>
    </source>
</evidence>
<keyword evidence="7" id="KW-0564">Palmitate</keyword>
<comment type="similarity">
    <text evidence="2 12">Belongs to the calycin superfamily. Lipocalin family.</text>
</comment>
<dbReference type="AlphaFoldDB" id="A0A3N5YK74"/>
<comment type="function">
    <text evidence="10 12">Involved in the storage or transport of lipids necessary for membrane maintenance under stressful conditions. Displays a binding preference for lysophospholipids.</text>
</comment>
<dbReference type="InterPro" id="IPR022272">
    <property type="entry name" value="Lipocalin_CS"/>
</dbReference>
<evidence type="ECO:0000256" key="6">
    <source>
        <dbReference type="ARBA" id="ARBA00023136"/>
    </source>
</evidence>
<comment type="subunit">
    <text evidence="3 12">Homodimer.</text>
</comment>
<dbReference type="RefSeq" id="WP_124028778.1">
    <property type="nucleotide sequence ID" value="NZ_JBHRSN010000014.1"/>
</dbReference>
<evidence type="ECO:0000256" key="7">
    <source>
        <dbReference type="ARBA" id="ARBA00023139"/>
    </source>
</evidence>
<reference evidence="14 15" key="1">
    <citation type="submission" date="2018-11" db="EMBL/GenBank/DDBJ databases">
        <authorList>
            <person name="Ye M.-Q."/>
            <person name="Du Z.-J."/>
        </authorList>
    </citation>
    <scope>NUCLEOTIDE SEQUENCE [LARGE SCALE GENOMIC DNA]</scope>
    <source>
        <strain evidence="14 15">U0105</strain>
    </source>
</reference>
<sequence>MKKIAGSFGLIFLLVLTASCTSVPEGITPVDDFQVNRYLGKWYEIARFDHSFERGMSNVTATYTLREDGGLDVLNEGFIDSKGLWESADGKAYFVGDQSRGHLKVSFFGPFYASYVVFELDKNNYSYSLVTGPDRSYLWILARDPNVNEATYRELVKKAEEEGFDVSKLIRVAHSA</sequence>
<evidence type="ECO:0000256" key="1">
    <source>
        <dbReference type="ARBA" id="ARBA00004459"/>
    </source>
</evidence>
<dbReference type="OrthoDB" id="9793905at2"/>
<dbReference type="PROSITE" id="PS00213">
    <property type="entry name" value="LIPOCALIN"/>
    <property type="match status" value="1"/>
</dbReference>
<dbReference type="CDD" id="cd19438">
    <property type="entry name" value="lipocalin_Blc-like"/>
    <property type="match status" value="1"/>
</dbReference>
<dbReference type="GO" id="GO:0009279">
    <property type="term" value="C:cell outer membrane"/>
    <property type="evidence" value="ECO:0007669"/>
    <property type="project" value="UniProtKB-SubCell"/>
</dbReference>
<keyword evidence="8 12" id="KW-0998">Cell outer membrane</keyword>
<accession>A0A3N5YK74</accession>
<dbReference type="PROSITE" id="PS51257">
    <property type="entry name" value="PROKAR_LIPOPROTEIN"/>
    <property type="match status" value="1"/>
</dbReference>
<comment type="caution">
    <text evidence="14">The sequence shown here is derived from an EMBL/GenBank/DDBJ whole genome shotgun (WGS) entry which is preliminary data.</text>
</comment>
<dbReference type="PRINTS" id="PR01171">
    <property type="entry name" value="BCTLIPOCALIN"/>
</dbReference>
<dbReference type="PANTHER" id="PTHR10612:SF34">
    <property type="entry name" value="APOLIPOPROTEIN D"/>
    <property type="match status" value="1"/>
</dbReference>
<dbReference type="GO" id="GO:0006950">
    <property type="term" value="P:response to stress"/>
    <property type="evidence" value="ECO:0007669"/>
    <property type="project" value="UniProtKB-ARBA"/>
</dbReference>
<evidence type="ECO:0000313" key="14">
    <source>
        <dbReference type="EMBL" id="RPJ65231.1"/>
    </source>
</evidence>
<evidence type="ECO:0000256" key="11">
    <source>
        <dbReference type="ARBA" id="ARBA00071217"/>
    </source>
</evidence>
<dbReference type="InterPro" id="IPR000566">
    <property type="entry name" value="Lipocln_cytosolic_FA-bd_dom"/>
</dbReference>
<dbReference type="Pfam" id="PF08212">
    <property type="entry name" value="Lipocalin_2"/>
    <property type="match status" value="1"/>
</dbReference>
<evidence type="ECO:0000256" key="5">
    <source>
        <dbReference type="ARBA" id="ARBA00023121"/>
    </source>
</evidence>
<feature type="chain" id="PRO_5017856554" description="Outer membrane lipoprotein Blc" evidence="12">
    <location>
        <begin position="19"/>
        <end position="176"/>
    </location>
</feature>
<feature type="signal peptide" evidence="12">
    <location>
        <begin position="1"/>
        <end position="18"/>
    </location>
</feature>
<keyword evidence="9 12" id="KW-0449">Lipoprotein</keyword>
<dbReference type="EMBL" id="RPOK01000005">
    <property type="protein sequence ID" value="RPJ65231.1"/>
    <property type="molecule type" value="Genomic_DNA"/>
</dbReference>
<comment type="subcellular location">
    <subcellularLocation>
        <location evidence="1">Cell outer membrane</location>
        <topology evidence="1">Lipid-anchor</topology>
    </subcellularLocation>
</comment>
<dbReference type="SUPFAM" id="SSF50814">
    <property type="entry name" value="Lipocalins"/>
    <property type="match status" value="1"/>
</dbReference>
<evidence type="ECO:0000256" key="8">
    <source>
        <dbReference type="ARBA" id="ARBA00023237"/>
    </source>
</evidence>
<dbReference type="PANTHER" id="PTHR10612">
    <property type="entry name" value="APOLIPOPROTEIN D"/>
    <property type="match status" value="1"/>
</dbReference>
<dbReference type="GO" id="GO:0008289">
    <property type="term" value="F:lipid binding"/>
    <property type="evidence" value="ECO:0007669"/>
    <property type="project" value="UniProtKB-UniRule"/>
</dbReference>
<dbReference type="InterPro" id="IPR012674">
    <property type="entry name" value="Calycin"/>
</dbReference>
<dbReference type="Proteomes" id="UP000275281">
    <property type="component" value="Unassembled WGS sequence"/>
</dbReference>
<protein>
    <recommendedName>
        <fullName evidence="11 12">Outer membrane lipoprotein Blc</fullName>
    </recommendedName>
</protein>
<keyword evidence="15" id="KW-1185">Reference proteome</keyword>
<feature type="domain" description="Lipocalin/cytosolic fatty-acid binding" evidence="13">
    <location>
        <begin position="34"/>
        <end position="173"/>
    </location>
</feature>